<gene>
    <name evidence="2" type="ORF">DP923_14535</name>
</gene>
<dbReference type="PANTHER" id="PTHR12277">
    <property type="entry name" value="ALPHA/BETA HYDROLASE DOMAIN-CONTAINING PROTEIN"/>
    <property type="match status" value="1"/>
</dbReference>
<evidence type="ECO:0000259" key="1">
    <source>
        <dbReference type="Pfam" id="PF00561"/>
    </source>
</evidence>
<dbReference type="InterPro" id="IPR029058">
    <property type="entry name" value="AB_hydrolase_fold"/>
</dbReference>
<sequence length="284" mass="32271">MGFGCTNTLPLIPNYKMKNILLTFVLLFSLDCYAIKPVREYVTTPDSLKMSYKQQVVKTPDGYDLNTWHIKPEPSKDNKTTLVLAYADGGNMSYWLYHIKALTESGYTVVAFDYRGFGQSSDFEINPLNLYYNEFATDLQSVLGWTKKNIKGHNTGVLAYSMGTIVATFALQQEKADFLIGEGYVYDPSAYVAKIKALKGRDIVLPKGVDKYTSQLKRIKCSMLLVAGEKDEFTTVEESEKIAQLRKNREILRHSGKHTEGFITMTKESFGDMYIKELIKFTQK</sequence>
<feature type="domain" description="AB hydrolase-1" evidence="1">
    <location>
        <begin position="83"/>
        <end position="174"/>
    </location>
</feature>
<dbReference type="Gene3D" id="3.40.50.1820">
    <property type="entry name" value="alpha/beta hydrolase"/>
    <property type="match status" value="1"/>
</dbReference>
<evidence type="ECO:0000313" key="2">
    <source>
        <dbReference type="EMBL" id="RAU81901.1"/>
    </source>
</evidence>
<reference evidence="2 3" key="1">
    <citation type="submission" date="2018-06" db="EMBL/GenBank/DDBJ databases">
        <authorList>
            <person name="Liu Z.-W."/>
        </authorList>
    </citation>
    <scope>NUCLEOTIDE SEQUENCE [LARGE SCALE GENOMIC DNA]</scope>
    <source>
        <strain evidence="2 3">2b14</strain>
    </source>
</reference>
<evidence type="ECO:0000313" key="3">
    <source>
        <dbReference type="Proteomes" id="UP000251692"/>
    </source>
</evidence>
<protein>
    <recommendedName>
        <fullName evidence="1">AB hydrolase-1 domain-containing protein</fullName>
    </recommendedName>
</protein>
<keyword evidence="3" id="KW-1185">Reference proteome</keyword>
<name>A0A364RC50_9BACT</name>
<dbReference type="PANTHER" id="PTHR12277:SF81">
    <property type="entry name" value="PROTEIN ABHD13"/>
    <property type="match status" value="1"/>
</dbReference>
<dbReference type="InterPro" id="IPR000073">
    <property type="entry name" value="AB_hydrolase_1"/>
</dbReference>
<accession>A0A364RC50</accession>
<proteinExistence type="predicted"/>
<dbReference type="SUPFAM" id="SSF53474">
    <property type="entry name" value="alpha/beta-Hydrolases"/>
    <property type="match status" value="1"/>
</dbReference>
<organism evidence="2 3">
    <name type="scientific">Pontibacter arcticus</name>
    <dbReference type="NCBI Taxonomy" id="2080288"/>
    <lineage>
        <taxon>Bacteria</taxon>
        <taxon>Pseudomonadati</taxon>
        <taxon>Bacteroidota</taxon>
        <taxon>Cytophagia</taxon>
        <taxon>Cytophagales</taxon>
        <taxon>Hymenobacteraceae</taxon>
        <taxon>Pontibacter</taxon>
    </lineage>
</organism>
<dbReference type="OrthoDB" id="9777090at2"/>
<dbReference type="AlphaFoldDB" id="A0A364RC50"/>
<reference evidence="2 3" key="2">
    <citation type="submission" date="2018-07" db="EMBL/GenBank/DDBJ databases">
        <title>Pontibacter sp. 2b14 genomic sequence and assembly.</title>
        <authorList>
            <person name="Du Z.-J."/>
        </authorList>
    </citation>
    <scope>NUCLEOTIDE SEQUENCE [LARGE SCALE GENOMIC DNA]</scope>
    <source>
        <strain evidence="2 3">2b14</strain>
    </source>
</reference>
<dbReference type="Proteomes" id="UP000251692">
    <property type="component" value="Unassembled WGS sequence"/>
</dbReference>
<comment type="caution">
    <text evidence="2">The sequence shown here is derived from an EMBL/GenBank/DDBJ whole genome shotgun (WGS) entry which is preliminary data.</text>
</comment>
<dbReference type="EMBL" id="QMDV01000004">
    <property type="protein sequence ID" value="RAU81901.1"/>
    <property type="molecule type" value="Genomic_DNA"/>
</dbReference>
<dbReference type="Pfam" id="PF00561">
    <property type="entry name" value="Abhydrolase_1"/>
    <property type="match status" value="1"/>
</dbReference>